<dbReference type="Gene3D" id="3.60.15.10">
    <property type="entry name" value="Ribonuclease Z/Hydroxyacylglutathione hydrolase-like"/>
    <property type="match status" value="1"/>
</dbReference>
<keyword evidence="3" id="KW-1185">Reference proteome</keyword>
<dbReference type="InterPro" id="IPR036866">
    <property type="entry name" value="RibonucZ/Hydroxyglut_hydro"/>
</dbReference>
<dbReference type="InterPro" id="IPR001279">
    <property type="entry name" value="Metallo-B-lactamas"/>
</dbReference>
<dbReference type="PANTHER" id="PTHR42663:SF6">
    <property type="entry name" value="HYDROLASE C777.06C-RELATED"/>
    <property type="match status" value="1"/>
</dbReference>
<dbReference type="AlphaFoldDB" id="A0A2N9W3D2"/>
<dbReference type="CDD" id="cd16279">
    <property type="entry name" value="metallo-hydrolase-like_MBL-fold"/>
    <property type="match status" value="1"/>
</dbReference>
<dbReference type="PANTHER" id="PTHR42663">
    <property type="entry name" value="HYDROLASE C777.06C-RELATED-RELATED"/>
    <property type="match status" value="1"/>
</dbReference>
<evidence type="ECO:0000259" key="1">
    <source>
        <dbReference type="Pfam" id="PF12706"/>
    </source>
</evidence>
<proteinExistence type="predicted"/>
<dbReference type="Pfam" id="PF12706">
    <property type="entry name" value="Lactamase_B_2"/>
    <property type="match status" value="1"/>
</dbReference>
<sequence length="269" mass="30098">MPDRLRFTILGCGSSPGVPRINGDWGKCDPDNPKNRRRRASMLVERIADHGAVTTVIIDTGPDFRSQMIDFGSGRLDAVIYTHAHADHIHGLDDLRTFVIDRHDLVDIYADVTTQKRLFDAFAYCFKTPEGSSYPPILRSHEIVHHGAFDIDGPGGAIRFLPLPQVHGDILSLGFRIADVAYCSDVSAFPDTTAAQLFGLDTLVIDALQYRPHPSHFSLDESIEWIEKLKPRRAILTHMHVPLDYETVLRDTPDNVEPAFDGLSFEVEL</sequence>
<dbReference type="RefSeq" id="WP_099999022.1">
    <property type="nucleotide sequence ID" value="NZ_CP017940.1"/>
</dbReference>
<dbReference type="Proteomes" id="UP000232163">
    <property type="component" value="Unassembled WGS sequence"/>
</dbReference>
<evidence type="ECO:0000313" key="2">
    <source>
        <dbReference type="EMBL" id="PIO46250.1"/>
    </source>
</evidence>
<gene>
    <name evidence="2" type="ORF">B5P45_03390</name>
</gene>
<dbReference type="OrthoDB" id="9781189at2"/>
<accession>A0A2N9W3D2</accession>
<evidence type="ECO:0000313" key="3">
    <source>
        <dbReference type="Proteomes" id="UP000232163"/>
    </source>
</evidence>
<dbReference type="SUPFAM" id="SSF56281">
    <property type="entry name" value="Metallo-hydrolase/oxidoreductase"/>
    <property type="match status" value="1"/>
</dbReference>
<dbReference type="EMBL" id="MZMT01000004">
    <property type="protein sequence ID" value="PIO46250.1"/>
    <property type="molecule type" value="Genomic_DNA"/>
</dbReference>
<organism evidence="2 3">
    <name type="scientific">Phyllobacterium zundukense</name>
    <dbReference type="NCBI Taxonomy" id="1867719"/>
    <lineage>
        <taxon>Bacteria</taxon>
        <taxon>Pseudomonadati</taxon>
        <taxon>Pseudomonadota</taxon>
        <taxon>Alphaproteobacteria</taxon>
        <taxon>Hyphomicrobiales</taxon>
        <taxon>Phyllobacteriaceae</taxon>
        <taxon>Phyllobacterium</taxon>
    </lineage>
</organism>
<name>A0A2N9W3D2_9HYPH</name>
<protein>
    <submittedName>
        <fullName evidence="2">Phosphoribosyl 1,2-cyclic phosphodiesterase</fullName>
    </submittedName>
</protein>
<dbReference type="KEGG" id="pht:BLM14_08690"/>
<comment type="caution">
    <text evidence="2">The sequence shown here is derived from an EMBL/GenBank/DDBJ whole genome shotgun (WGS) entry which is preliminary data.</text>
</comment>
<feature type="domain" description="Metallo-beta-lactamase" evidence="1">
    <location>
        <begin position="54"/>
        <end position="239"/>
    </location>
</feature>
<reference evidence="3" key="1">
    <citation type="journal article" date="2017" name="Int J Environ Stud">
        <title>Does the Miocene-Pliocene relict legume Oxytropis triphylla form nitrogen-fixing nodules with a combination of bacterial strains?</title>
        <authorList>
            <person name="Safronova V."/>
            <person name="Belimov A."/>
            <person name="Sazanova A."/>
            <person name="Kuznetsova I."/>
            <person name="Popova J."/>
            <person name="Andronov E."/>
            <person name="Verkhozina A."/>
            <person name="Tikhonovich I."/>
        </authorList>
    </citation>
    <scope>NUCLEOTIDE SEQUENCE [LARGE SCALE GENOMIC DNA]</scope>
    <source>
        <strain evidence="3">Tri-38</strain>
    </source>
</reference>